<dbReference type="SUPFAM" id="SSF101386">
    <property type="entry name" value="all-alpha NTP pyrophosphatases"/>
    <property type="match status" value="1"/>
</dbReference>
<dbReference type="InterPro" id="IPR011551">
    <property type="entry name" value="NTP_PyrPHydrolase_MazG"/>
</dbReference>
<dbReference type="PANTHER" id="PTHR30522:SF0">
    <property type="entry name" value="NUCLEOSIDE TRIPHOSPHATE PYROPHOSPHOHYDROLASE"/>
    <property type="match status" value="1"/>
</dbReference>
<dbReference type="RefSeq" id="WP_026159341.1">
    <property type="nucleotide sequence ID" value="NZ_AQUX01000004.1"/>
</dbReference>
<dbReference type="GO" id="GO:0006203">
    <property type="term" value="P:dGTP catabolic process"/>
    <property type="evidence" value="ECO:0007669"/>
    <property type="project" value="TreeGrafter"/>
</dbReference>
<dbReference type="GO" id="GO:0046061">
    <property type="term" value="P:dATP catabolic process"/>
    <property type="evidence" value="ECO:0007669"/>
    <property type="project" value="TreeGrafter"/>
</dbReference>
<reference evidence="2 3" key="1">
    <citation type="submission" date="2013-09" db="EMBL/GenBank/DDBJ databases">
        <title>Complete genome sequence of Corynebacterium doosanense CAU 212(T) (=DSM 45436(T)), isolated from activated sludge.</title>
        <authorList>
            <person name="Schaffert L."/>
            <person name="Albersmeier A."/>
            <person name="Kalinowski J."/>
            <person name="Ruckert C."/>
        </authorList>
    </citation>
    <scope>NUCLEOTIDE SEQUENCE [LARGE SCALE GENOMIC DNA]</scope>
    <source>
        <strain evidence="2 3">CAU 212</strain>
    </source>
</reference>
<keyword evidence="2" id="KW-0378">Hydrolase</keyword>
<dbReference type="eggNOG" id="COG1694">
    <property type="taxonomic scope" value="Bacteria"/>
</dbReference>
<dbReference type="OrthoDB" id="9808939at2"/>
<proteinExistence type="predicted"/>
<feature type="domain" description="NTP pyrophosphohydrolase MazG-like" evidence="1">
    <location>
        <begin position="99"/>
        <end position="173"/>
    </location>
</feature>
<sequence>MTILLLDPRWPTMIPMEARGHILAPISFADDVPVSVRWNFDDHVDGEDPAGVGTLVTFAAPPAADGRRVIRAASLDDPIDVARRIMAVARSRGEWEAGQTHESLLVYLDEEVAEFADAVRGGASDDDMKKELGDLLLQVLFHAEIASRRGAFDLDEVAQSFVDKMRSRAPYFFDGSTGPVHLDRQNKAWAAGKRAERL</sequence>
<keyword evidence="3" id="KW-1185">Reference proteome</keyword>
<dbReference type="KEGG" id="cdo:CDOO_04735"/>
<name>A0A097IER2_9CORY</name>
<dbReference type="AlphaFoldDB" id="A0A097IER2"/>
<dbReference type="InterPro" id="IPR048015">
    <property type="entry name" value="NTP-PPase_MazG-like_N"/>
</dbReference>
<dbReference type="Gene3D" id="1.10.287.1080">
    <property type="entry name" value="MazG-like"/>
    <property type="match status" value="1"/>
</dbReference>
<protein>
    <submittedName>
        <fullName evidence="2">Nucleotide pyrophosphohydrolase</fullName>
    </submittedName>
</protein>
<dbReference type="STRING" id="558173.CDOO_04735"/>
<dbReference type="InterPro" id="IPR004518">
    <property type="entry name" value="MazG-like_dom"/>
</dbReference>
<accession>A0A097IER2</accession>
<dbReference type="CDD" id="cd11528">
    <property type="entry name" value="NTP-PPase_MazG_Nterm"/>
    <property type="match status" value="1"/>
</dbReference>
<dbReference type="Proteomes" id="UP000029914">
    <property type="component" value="Chromosome"/>
</dbReference>
<evidence type="ECO:0000313" key="2">
    <source>
        <dbReference type="EMBL" id="AIT60632.1"/>
    </source>
</evidence>
<dbReference type="GO" id="GO:0047429">
    <property type="term" value="F:nucleoside triphosphate diphosphatase activity"/>
    <property type="evidence" value="ECO:0007669"/>
    <property type="project" value="TreeGrafter"/>
</dbReference>
<evidence type="ECO:0000259" key="1">
    <source>
        <dbReference type="Pfam" id="PF03819"/>
    </source>
</evidence>
<dbReference type="PANTHER" id="PTHR30522">
    <property type="entry name" value="NUCLEOSIDE TRIPHOSPHATE PYROPHOSPHOHYDROLASE"/>
    <property type="match status" value="1"/>
</dbReference>
<dbReference type="HOGENOM" id="CLU_038356_3_2_11"/>
<organism evidence="2 3">
    <name type="scientific">Corynebacterium doosanense CAU 212 = DSM 45436</name>
    <dbReference type="NCBI Taxonomy" id="558173"/>
    <lineage>
        <taxon>Bacteria</taxon>
        <taxon>Bacillati</taxon>
        <taxon>Actinomycetota</taxon>
        <taxon>Actinomycetes</taxon>
        <taxon>Mycobacteriales</taxon>
        <taxon>Corynebacteriaceae</taxon>
        <taxon>Corynebacterium</taxon>
    </lineage>
</organism>
<dbReference type="GO" id="GO:0046081">
    <property type="term" value="P:dUTP catabolic process"/>
    <property type="evidence" value="ECO:0007669"/>
    <property type="project" value="TreeGrafter"/>
</dbReference>
<dbReference type="EMBL" id="CP006764">
    <property type="protein sequence ID" value="AIT60632.1"/>
    <property type="molecule type" value="Genomic_DNA"/>
</dbReference>
<dbReference type="Pfam" id="PF03819">
    <property type="entry name" value="MazG"/>
    <property type="match status" value="1"/>
</dbReference>
<dbReference type="GO" id="GO:0046076">
    <property type="term" value="P:dTTP catabolic process"/>
    <property type="evidence" value="ECO:0007669"/>
    <property type="project" value="TreeGrafter"/>
</dbReference>
<gene>
    <name evidence="2" type="ORF">CDOO_04735</name>
</gene>
<dbReference type="GO" id="GO:0046052">
    <property type="term" value="P:UTP catabolic process"/>
    <property type="evidence" value="ECO:0007669"/>
    <property type="project" value="TreeGrafter"/>
</dbReference>
<dbReference type="GO" id="GO:0046047">
    <property type="term" value="P:TTP catabolic process"/>
    <property type="evidence" value="ECO:0007669"/>
    <property type="project" value="TreeGrafter"/>
</dbReference>
<evidence type="ECO:0000313" key="3">
    <source>
        <dbReference type="Proteomes" id="UP000029914"/>
    </source>
</evidence>